<keyword evidence="3" id="KW-1185">Reference proteome</keyword>
<comment type="caution">
    <text evidence="2">The sequence shown here is derived from an EMBL/GenBank/DDBJ whole genome shotgun (WGS) entry which is preliminary data.</text>
</comment>
<evidence type="ECO:0000313" key="3">
    <source>
        <dbReference type="Proteomes" id="UP000299102"/>
    </source>
</evidence>
<dbReference type="EMBL" id="BGZK01000457">
    <property type="protein sequence ID" value="GBP44726.1"/>
    <property type="molecule type" value="Genomic_DNA"/>
</dbReference>
<reference evidence="2 3" key="1">
    <citation type="journal article" date="2019" name="Commun. Biol.">
        <title>The bagworm genome reveals a unique fibroin gene that provides high tensile strength.</title>
        <authorList>
            <person name="Kono N."/>
            <person name="Nakamura H."/>
            <person name="Ohtoshi R."/>
            <person name="Tomita M."/>
            <person name="Numata K."/>
            <person name="Arakawa K."/>
        </authorList>
    </citation>
    <scope>NUCLEOTIDE SEQUENCE [LARGE SCALE GENOMIC DNA]</scope>
</reference>
<proteinExistence type="predicted"/>
<organism evidence="2 3">
    <name type="scientific">Eumeta variegata</name>
    <name type="common">Bagworm moth</name>
    <name type="synonym">Eumeta japonica</name>
    <dbReference type="NCBI Taxonomy" id="151549"/>
    <lineage>
        <taxon>Eukaryota</taxon>
        <taxon>Metazoa</taxon>
        <taxon>Ecdysozoa</taxon>
        <taxon>Arthropoda</taxon>
        <taxon>Hexapoda</taxon>
        <taxon>Insecta</taxon>
        <taxon>Pterygota</taxon>
        <taxon>Neoptera</taxon>
        <taxon>Endopterygota</taxon>
        <taxon>Lepidoptera</taxon>
        <taxon>Glossata</taxon>
        <taxon>Ditrysia</taxon>
        <taxon>Tineoidea</taxon>
        <taxon>Psychidae</taxon>
        <taxon>Oiketicinae</taxon>
        <taxon>Eumeta</taxon>
    </lineage>
</organism>
<accession>A0A4C1VZP5</accession>
<evidence type="ECO:0000313" key="2">
    <source>
        <dbReference type="EMBL" id="GBP44726.1"/>
    </source>
</evidence>
<protein>
    <submittedName>
        <fullName evidence="2">Uncharacterized protein</fullName>
    </submittedName>
</protein>
<name>A0A4C1VZP5_EUMVA</name>
<evidence type="ECO:0000256" key="1">
    <source>
        <dbReference type="SAM" id="MobiDB-lite"/>
    </source>
</evidence>
<feature type="region of interest" description="Disordered" evidence="1">
    <location>
        <begin position="43"/>
        <end position="71"/>
    </location>
</feature>
<sequence length="71" mass="8033">MNTQHFPILITLCTTAHLTPTRPQTHCTDWSVYQRALEDLHIGKSSKAPPEKRRSNRLARIGSLSTSYAID</sequence>
<dbReference type="AlphaFoldDB" id="A0A4C1VZP5"/>
<dbReference type="OrthoDB" id="412981at2759"/>
<gene>
    <name evidence="2" type="ORF">EVAR_81494_1</name>
</gene>
<dbReference type="Proteomes" id="UP000299102">
    <property type="component" value="Unassembled WGS sequence"/>
</dbReference>